<feature type="compositionally biased region" description="Low complexity" evidence="1">
    <location>
        <begin position="49"/>
        <end position="73"/>
    </location>
</feature>
<dbReference type="AlphaFoldDB" id="A0A4V6PLM8"/>
<gene>
    <name evidence="3" type="ORF">E2F46_09475</name>
</gene>
<keyword evidence="2" id="KW-0732">Signal</keyword>
<dbReference type="RefSeq" id="WP_133321851.1">
    <property type="nucleotide sequence ID" value="NZ_SMTF01000006.1"/>
</dbReference>
<accession>A0A4V6PLM8</accession>
<protein>
    <submittedName>
        <fullName evidence="3">Uncharacterized protein</fullName>
    </submittedName>
</protein>
<sequence length="244" mass="25961">MQRMIWGLAGMAALAAAFLLGRYTAPMQADGGIAASAVDSAEAASQARTGPAAALAPADGRAIPTQDADAAAARSMPSSSMNAGGTTRPATTDADRRNPVSMGPQPLAQEDLPKLAQAIDRLRGEGGAWQDLLDLSEAEEPDAEARRLERQIEQSILRHGGLYTKLRLAPPYCTRSVCLLRAVGAGGMRAQSDWQQLVLTMLNEPWFRQSFDDMRTSVSSSGDDVLYVTLFVRCAPGACRLADR</sequence>
<evidence type="ECO:0000256" key="2">
    <source>
        <dbReference type="SAM" id="SignalP"/>
    </source>
</evidence>
<feature type="chain" id="PRO_5020506078" evidence="2">
    <location>
        <begin position="30"/>
        <end position="244"/>
    </location>
</feature>
<reference evidence="3 4" key="1">
    <citation type="submission" date="2019-03" db="EMBL/GenBank/DDBJ databases">
        <title>Luteimonas zhaokaii sp.nov., isolated from the rectal contents of Plateau pika in Yushu, Qinghai Province, China.</title>
        <authorList>
            <person name="Zhang G."/>
        </authorList>
    </citation>
    <scope>NUCLEOTIDE SEQUENCE [LARGE SCALE GENOMIC DNA]</scope>
    <source>
        <strain evidence="3 4">B9</strain>
    </source>
</reference>
<dbReference type="OrthoDB" id="5986430at2"/>
<feature type="region of interest" description="Disordered" evidence="1">
    <location>
        <begin position="49"/>
        <end position="111"/>
    </location>
</feature>
<dbReference type="Proteomes" id="UP000294796">
    <property type="component" value="Unassembled WGS sequence"/>
</dbReference>
<evidence type="ECO:0000313" key="4">
    <source>
        <dbReference type="Proteomes" id="UP000294796"/>
    </source>
</evidence>
<feature type="signal peptide" evidence="2">
    <location>
        <begin position="1"/>
        <end position="29"/>
    </location>
</feature>
<organism evidence="3 4">
    <name type="scientific">Luteimonas aestuarii</name>
    <dbReference type="NCBI Taxonomy" id="453837"/>
    <lineage>
        <taxon>Bacteria</taxon>
        <taxon>Pseudomonadati</taxon>
        <taxon>Pseudomonadota</taxon>
        <taxon>Gammaproteobacteria</taxon>
        <taxon>Lysobacterales</taxon>
        <taxon>Lysobacteraceae</taxon>
        <taxon>Luteimonas</taxon>
    </lineage>
</organism>
<proteinExistence type="predicted"/>
<evidence type="ECO:0000256" key="1">
    <source>
        <dbReference type="SAM" id="MobiDB-lite"/>
    </source>
</evidence>
<name>A0A4V6PLM8_9GAMM</name>
<feature type="compositionally biased region" description="Low complexity" evidence="1">
    <location>
        <begin position="83"/>
        <end position="92"/>
    </location>
</feature>
<keyword evidence="4" id="KW-1185">Reference proteome</keyword>
<evidence type="ECO:0000313" key="3">
    <source>
        <dbReference type="EMBL" id="TDK23754.1"/>
    </source>
</evidence>
<comment type="caution">
    <text evidence="3">The sequence shown here is derived from an EMBL/GenBank/DDBJ whole genome shotgun (WGS) entry which is preliminary data.</text>
</comment>
<dbReference type="EMBL" id="SMTF01000006">
    <property type="protein sequence ID" value="TDK23754.1"/>
    <property type="molecule type" value="Genomic_DNA"/>
</dbReference>